<accession>A0A511V2Y3</accession>
<organism evidence="8 9">
    <name type="scientific">Aneurinibacillus danicus</name>
    <dbReference type="NCBI Taxonomy" id="267746"/>
    <lineage>
        <taxon>Bacteria</taxon>
        <taxon>Bacillati</taxon>
        <taxon>Bacillota</taxon>
        <taxon>Bacilli</taxon>
        <taxon>Bacillales</taxon>
        <taxon>Paenibacillaceae</taxon>
        <taxon>Aneurinibacillus group</taxon>
        <taxon>Aneurinibacillus</taxon>
    </lineage>
</organism>
<keyword evidence="3 6" id="KW-0812">Transmembrane</keyword>
<feature type="transmembrane region" description="Helical" evidence="6">
    <location>
        <begin position="352"/>
        <end position="377"/>
    </location>
</feature>
<evidence type="ECO:0000313" key="9">
    <source>
        <dbReference type="Proteomes" id="UP000321157"/>
    </source>
</evidence>
<dbReference type="EMBL" id="BJXX01000032">
    <property type="protein sequence ID" value="GEN33267.1"/>
    <property type="molecule type" value="Genomic_DNA"/>
</dbReference>
<feature type="transmembrane region" description="Helical" evidence="6">
    <location>
        <begin position="318"/>
        <end position="340"/>
    </location>
</feature>
<dbReference type="SUPFAM" id="SSF103473">
    <property type="entry name" value="MFS general substrate transporter"/>
    <property type="match status" value="1"/>
</dbReference>
<dbReference type="CDD" id="cd17475">
    <property type="entry name" value="MFS_MT3072_like"/>
    <property type="match status" value="1"/>
</dbReference>
<evidence type="ECO:0000256" key="3">
    <source>
        <dbReference type="ARBA" id="ARBA00022692"/>
    </source>
</evidence>
<evidence type="ECO:0000313" key="8">
    <source>
        <dbReference type="EMBL" id="GEN33267.1"/>
    </source>
</evidence>
<keyword evidence="2" id="KW-0813">Transport</keyword>
<dbReference type="PANTHER" id="PTHR23527">
    <property type="entry name" value="BLL3282 PROTEIN"/>
    <property type="match status" value="1"/>
</dbReference>
<feature type="domain" description="Major facilitator superfamily (MFS) profile" evidence="7">
    <location>
        <begin position="17"/>
        <end position="408"/>
    </location>
</feature>
<evidence type="ECO:0000256" key="1">
    <source>
        <dbReference type="ARBA" id="ARBA00004651"/>
    </source>
</evidence>
<feature type="transmembrane region" description="Helical" evidence="6">
    <location>
        <begin position="223"/>
        <end position="247"/>
    </location>
</feature>
<dbReference type="InterPro" id="IPR052952">
    <property type="entry name" value="MFS-Transporter"/>
</dbReference>
<feature type="transmembrane region" description="Helical" evidence="6">
    <location>
        <begin position="143"/>
        <end position="166"/>
    </location>
</feature>
<feature type="transmembrane region" description="Helical" evidence="6">
    <location>
        <begin position="16"/>
        <end position="36"/>
    </location>
</feature>
<feature type="transmembrane region" description="Helical" evidence="6">
    <location>
        <begin position="56"/>
        <end position="76"/>
    </location>
</feature>
<keyword evidence="9" id="KW-1185">Reference proteome</keyword>
<dbReference type="InterPro" id="IPR036259">
    <property type="entry name" value="MFS_trans_sf"/>
</dbReference>
<evidence type="ECO:0000259" key="7">
    <source>
        <dbReference type="PROSITE" id="PS50850"/>
    </source>
</evidence>
<dbReference type="GO" id="GO:0005886">
    <property type="term" value="C:plasma membrane"/>
    <property type="evidence" value="ECO:0007669"/>
    <property type="project" value="UniProtKB-SubCell"/>
</dbReference>
<sequence>MSKQKGVRHCSSSYKWIVLLLATGTQASATLVTYGIGPLAFFWKRMYHLTQMETGILLSAVNIGPLFFMLFIGRLLDRYNERLLIGLGSILLGLSVLAVNTAGGFTGLLFTLSMIGIFYSTAQPGGSKVIMKWFPKTLRGLAMGIRQAGIPIGGAMAGAIIPVVSIKYGWPSAVYVLSSLCIIGGLLFFIFYREPSLHEAPSLAEPQVKSFRKQLQEIMKNKALYPVFFTGICMVSLQMVIVGHLTIFLAHNASLSPMLAGQIFSVSLFFGMLGRIILAAISDYFYKGNRRKPLLFSVLAAFASVFIFTMNIHTLPLWSLFLLSGWLGFFGIGWYSLFIVEVAEKSLADSVGVTVSFALTLNQFAIILAPPIFGFIVDLKGYTWAWFSIAFLLLLSGVGLLKNKSNCYDLV</sequence>
<dbReference type="InterPro" id="IPR011701">
    <property type="entry name" value="MFS"/>
</dbReference>
<comment type="subcellular location">
    <subcellularLocation>
        <location evidence="1">Cell membrane</location>
        <topology evidence="1">Multi-pass membrane protein</topology>
    </subcellularLocation>
</comment>
<feature type="transmembrane region" description="Helical" evidence="6">
    <location>
        <begin position="383"/>
        <end position="401"/>
    </location>
</feature>
<dbReference type="GO" id="GO:0022857">
    <property type="term" value="F:transmembrane transporter activity"/>
    <property type="evidence" value="ECO:0007669"/>
    <property type="project" value="InterPro"/>
</dbReference>
<keyword evidence="4 6" id="KW-1133">Transmembrane helix</keyword>
<dbReference type="Gene3D" id="1.20.1250.20">
    <property type="entry name" value="MFS general substrate transporter like domains"/>
    <property type="match status" value="2"/>
</dbReference>
<dbReference type="InterPro" id="IPR020846">
    <property type="entry name" value="MFS_dom"/>
</dbReference>
<reference evidence="8 9" key="1">
    <citation type="submission" date="2019-07" db="EMBL/GenBank/DDBJ databases">
        <title>Whole genome shotgun sequence of Aneurinibacillus danicus NBRC 102444.</title>
        <authorList>
            <person name="Hosoyama A."/>
            <person name="Uohara A."/>
            <person name="Ohji S."/>
            <person name="Ichikawa N."/>
        </authorList>
    </citation>
    <scope>NUCLEOTIDE SEQUENCE [LARGE SCALE GENOMIC DNA]</scope>
    <source>
        <strain evidence="8 9">NBRC 102444</strain>
    </source>
</reference>
<evidence type="ECO:0000256" key="4">
    <source>
        <dbReference type="ARBA" id="ARBA00022989"/>
    </source>
</evidence>
<proteinExistence type="predicted"/>
<feature type="transmembrane region" description="Helical" evidence="6">
    <location>
        <begin position="172"/>
        <end position="192"/>
    </location>
</feature>
<comment type="caution">
    <text evidence="8">The sequence shown here is derived from an EMBL/GenBank/DDBJ whole genome shotgun (WGS) entry which is preliminary data.</text>
</comment>
<dbReference type="PANTHER" id="PTHR23527:SF1">
    <property type="entry name" value="BLL3282 PROTEIN"/>
    <property type="match status" value="1"/>
</dbReference>
<dbReference type="Pfam" id="PF07690">
    <property type="entry name" value="MFS_1"/>
    <property type="match status" value="1"/>
</dbReference>
<feature type="transmembrane region" description="Helical" evidence="6">
    <location>
        <begin position="105"/>
        <end position="122"/>
    </location>
</feature>
<name>A0A511V2Y3_9BACL</name>
<evidence type="ECO:0000256" key="5">
    <source>
        <dbReference type="ARBA" id="ARBA00023136"/>
    </source>
</evidence>
<dbReference type="Proteomes" id="UP000321157">
    <property type="component" value="Unassembled WGS sequence"/>
</dbReference>
<feature type="transmembrane region" description="Helical" evidence="6">
    <location>
        <begin position="293"/>
        <end position="312"/>
    </location>
</feature>
<gene>
    <name evidence="8" type="ORF">ADA01nite_07270</name>
</gene>
<evidence type="ECO:0000256" key="2">
    <source>
        <dbReference type="ARBA" id="ARBA00022448"/>
    </source>
</evidence>
<protein>
    <submittedName>
        <fullName evidence="8">Permease</fullName>
    </submittedName>
</protein>
<feature type="transmembrane region" description="Helical" evidence="6">
    <location>
        <begin position="259"/>
        <end position="281"/>
    </location>
</feature>
<keyword evidence="5 6" id="KW-0472">Membrane</keyword>
<dbReference type="PROSITE" id="PS50850">
    <property type="entry name" value="MFS"/>
    <property type="match status" value="1"/>
</dbReference>
<feature type="transmembrane region" description="Helical" evidence="6">
    <location>
        <begin position="83"/>
        <end position="99"/>
    </location>
</feature>
<dbReference type="AlphaFoldDB" id="A0A511V2Y3"/>
<evidence type="ECO:0000256" key="6">
    <source>
        <dbReference type="SAM" id="Phobius"/>
    </source>
</evidence>